<evidence type="ECO:0000313" key="3">
    <source>
        <dbReference type="EMBL" id="MBW4661356.1"/>
    </source>
</evidence>
<evidence type="ECO:0000256" key="1">
    <source>
        <dbReference type="SAM" id="MobiDB-lite"/>
    </source>
</evidence>
<organism evidence="3 4">
    <name type="scientific">Drouetiella hepatica Uher 2000/2452</name>
    <dbReference type="NCBI Taxonomy" id="904376"/>
    <lineage>
        <taxon>Bacteria</taxon>
        <taxon>Bacillati</taxon>
        <taxon>Cyanobacteriota</taxon>
        <taxon>Cyanophyceae</taxon>
        <taxon>Oculatellales</taxon>
        <taxon>Oculatellaceae</taxon>
        <taxon>Drouetiella</taxon>
    </lineage>
</organism>
<reference evidence="3" key="2">
    <citation type="journal article" date="2022" name="Microbiol. Resour. Announc.">
        <title>Metagenome Sequencing to Explore Phylogenomics of Terrestrial Cyanobacteria.</title>
        <authorList>
            <person name="Ward R.D."/>
            <person name="Stajich J.E."/>
            <person name="Johansen J.R."/>
            <person name="Huntemann M."/>
            <person name="Clum A."/>
            <person name="Foster B."/>
            <person name="Foster B."/>
            <person name="Roux S."/>
            <person name="Palaniappan K."/>
            <person name="Varghese N."/>
            <person name="Mukherjee S."/>
            <person name="Reddy T.B.K."/>
            <person name="Daum C."/>
            <person name="Copeland A."/>
            <person name="Chen I.A."/>
            <person name="Ivanova N.N."/>
            <person name="Kyrpides N.C."/>
            <person name="Shapiro N."/>
            <person name="Eloe-Fadrosh E.A."/>
            <person name="Pietrasiak N."/>
        </authorList>
    </citation>
    <scope>NUCLEOTIDE SEQUENCE</scope>
    <source>
        <strain evidence="3">UHER 2000/2452</strain>
    </source>
</reference>
<evidence type="ECO:0000259" key="2">
    <source>
        <dbReference type="Pfam" id="PF12770"/>
    </source>
</evidence>
<feature type="region of interest" description="Disordered" evidence="1">
    <location>
        <begin position="643"/>
        <end position="666"/>
    </location>
</feature>
<dbReference type="Proteomes" id="UP000757435">
    <property type="component" value="Unassembled WGS sequence"/>
</dbReference>
<dbReference type="Pfam" id="PF12770">
    <property type="entry name" value="CHAT"/>
    <property type="match status" value="1"/>
</dbReference>
<dbReference type="EMBL" id="JAHHHD010000035">
    <property type="protein sequence ID" value="MBW4661356.1"/>
    <property type="molecule type" value="Genomic_DNA"/>
</dbReference>
<comment type="caution">
    <text evidence="3">The sequence shown here is derived from an EMBL/GenBank/DDBJ whole genome shotgun (WGS) entry which is preliminary data.</text>
</comment>
<feature type="domain" description="CHAT" evidence="2">
    <location>
        <begin position="77"/>
        <end position="383"/>
    </location>
</feature>
<sequence length="883" mass="96474">MTQEFHISVTPVGNDEYLIRTEQREPGVPLAEEQVTWQVEEWLAQARQLMSDPLLGLLQTADPATRDPQASLSLVNLGQHLYGALFQGTLRDSWVTAQGIAQNRREALRLRLGLKGTRLPRLPWEVMYGNDLPAEKFQQGLSMAARPLAAGTHVIFSRYQPSQRLSDDRLPFELATDQPLRILMVIAAPDDQERLQLHQEARQLQQELVQGDRADGETTPDIQLTVLDQPGREQLTQALEQGHYQVLHYAGHSDLSSAGGSLYLVNSRTGLTEILSGDDLAGLLVNNGIRLAVFNSCRGSYTATSDPVNERERNLAEALVSRGIPAVLAMAEQIPDNVALTLTWLFYRNLRQGYPIDLSLSRARQGLISAYGSHQLYWALPILYLHPGFDGYLTPGDRSFDNPADRLVLVPQGFGSFPVLTIDENVPLPASFLIDDSQPPSDEEMVANAVLADDDLSDWMEDLTAFDDNSGDEAATLDWIRQLTSEASELQVFETITSAEGENFGEEAVRPSNAQLIEQPVEQPLSSLINLVPLQPLQSNPTARAEESAIVRQGEVTVTKPIRTERSAELVQTFSINKSIDRQTGAEQISPVSGGVGQVSIQRSAGFPLRRGLLPVLGVVGAAAIAALGYSAFHSLPFNLAPPAQTPDSTGDSAGGSQSLRQKLEDSSTEQVKAIALNSLGKKQLAQGQQAIEVLLNRNALTEATAALAAVPSEHQAKPDIQFLQGRLAWQSVKQNNPKYKLADARTAWENAAKDQPSSAPYHQALGFVYYAEGDPFKAKQAWEEAIALLQSSGSSTGQSSAAQSEVDSQMQIAYAGVALAMRKISAQESADRQVRISAKAAKVYRSVLSSDPSLFTTQALRQNWLWNNAAIQDWEKLSQIDS</sequence>
<reference evidence="3" key="1">
    <citation type="submission" date="2021-05" db="EMBL/GenBank/DDBJ databases">
        <authorList>
            <person name="Pietrasiak N."/>
            <person name="Ward R."/>
            <person name="Stajich J.E."/>
            <person name="Kurbessoian T."/>
        </authorList>
    </citation>
    <scope>NUCLEOTIDE SEQUENCE</scope>
    <source>
        <strain evidence="3">UHER 2000/2452</strain>
    </source>
</reference>
<feature type="compositionally biased region" description="Polar residues" evidence="1">
    <location>
        <begin position="646"/>
        <end position="661"/>
    </location>
</feature>
<dbReference type="InterPro" id="IPR024983">
    <property type="entry name" value="CHAT_dom"/>
</dbReference>
<name>A0A951UP01_9CYAN</name>
<dbReference type="Gene3D" id="1.25.40.10">
    <property type="entry name" value="Tetratricopeptide repeat domain"/>
    <property type="match status" value="1"/>
</dbReference>
<accession>A0A951UP01</accession>
<dbReference type="SUPFAM" id="SSF48452">
    <property type="entry name" value="TPR-like"/>
    <property type="match status" value="1"/>
</dbReference>
<evidence type="ECO:0000313" key="4">
    <source>
        <dbReference type="Proteomes" id="UP000757435"/>
    </source>
</evidence>
<dbReference type="AlphaFoldDB" id="A0A951UP01"/>
<proteinExistence type="predicted"/>
<gene>
    <name evidence="3" type="ORF">KME15_22000</name>
</gene>
<dbReference type="InterPro" id="IPR011990">
    <property type="entry name" value="TPR-like_helical_dom_sf"/>
</dbReference>
<protein>
    <submittedName>
        <fullName evidence="3">CHAT domain-containing protein</fullName>
    </submittedName>
</protein>